<dbReference type="Pfam" id="PF07694">
    <property type="entry name" value="5TM-5TMR_LYT"/>
    <property type="match status" value="1"/>
</dbReference>
<dbReference type="InterPro" id="IPR011620">
    <property type="entry name" value="Sig_transdc_His_kinase_LytS_TM"/>
</dbReference>
<dbReference type="FunFam" id="3.30.70.270:FF:000001">
    <property type="entry name" value="Diguanylate cyclase domain protein"/>
    <property type="match status" value="1"/>
</dbReference>
<dbReference type="InterPro" id="IPR043128">
    <property type="entry name" value="Rev_trsase/Diguanyl_cyclase"/>
</dbReference>
<name>K6DI37_SCHAZ</name>
<keyword evidence="9" id="KW-1185">Reference proteome</keyword>
<evidence type="ECO:0000256" key="3">
    <source>
        <dbReference type="ARBA" id="ARBA00022692"/>
    </source>
</evidence>
<feature type="transmembrane region" description="Helical" evidence="6">
    <location>
        <begin position="129"/>
        <end position="148"/>
    </location>
</feature>
<feature type="domain" description="GGDEF" evidence="7">
    <location>
        <begin position="252"/>
        <end position="385"/>
    </location>
</feature>
<comment type="subcellular location">
    <subcellularLocation>
        <location evidence="1">Cell membrane</location>
        <topology evidence="1">Multi-pass membrane protein</topology>
    </subcellularLocation>
</comment>
<dbReference type="STRING" id="1131731.BAZO_07849"/>
<dbReference type="GO" id="GO:0000155">
    <property type="term" value="F:phosphorelay sensor kinase activity"/>
    <property type="evidence" value="ECO:0007669"/>
    <property type="project" value="InterPro"/>
</dbReference>
<dbReference type="PANTHER" id="PTHR45138:SF9">
    <property type="entry name" value="DIGUANYLATE CYCLASE DGCM-RELATED"/>
    <property type="match status" value="1"/>
</dbReference>
<dbReference type="CDD" id="cd01949">
    <property type="entry name" value="GGDEF"/>
    <property type="match status" value="1"/>
</dbReference>
<dbReference type="SMART" id="SM00267">
    <property type="entry name" value="GGDEF"/>
    <property type="match status" value="1"/>
</dbReference>
<feature type="transmembrane region" description="Helical" evidence="6">
    <location>
        <begin position="191"/>
        <end position="210"/>
    </location>
</feature>
<dbReference type="GO" id="GO:0005886">
    <property type="term" value="C:plasma membrane"/>
    <property type="evidence" value="ECO:0007669"/>
    <property type="project" value="UniProtKB-SubCell"/>
</dbReference>
<dbReference type="PROSITE" id="PS50887">
    <property type="entry name" value="GGDEF"/>
    <property type="match status" value="1"/>
</dbReference>
<evidence type="ECO:0000256" key="6">
    <source>
        <dbReference type="SAM" id="Phobius"/>
    </source>
</evidence>
<accession>K6DI37</accession>
<dbReference type="GO" id="GO:0071555">
    <property type="term" value="P:cell wall organization"/>
    <property type="evidence" value="ECO:0007669"/>
    <property type="project" value="InterPro"/>
</dbReference>
<dbReference type="InterPro" id="IPR029787">
    <property type="entry name" value="Nucleotide_cyclase"/>
</dbReference>
<evidence type="ECO:0000256" key="1">
    <source>
        <dbReference type="ARBA" id="ARBA00004651"/>
    </source>
</evidence>
<dbReference type="Proteomes" id="UP000006315">
    <property type="component" value="Unassembled WGS sequence"/>
</dbReference>
<feature type="transmembrane region" description="Helical" evidence="6">
    <location>
        <begin position="160"/>
        <end position="179"/>
    </location>
</feature>
<dbReference type="EMBL" id="AJLR01000045">
    <property type="protein sequence ID" value="EKN67778.1"/>
    <property type="molecule type" value="Genomic_DNA"/>
</dbReference>
<dbReference type="Gene3D" id="3.30.70.270">
    <property type="match status" value="1"/>
</dbReference>
<dbReference type="Pfam" id="PF00990">
    <property type="entry name" value="GGDEF"/>
    <property type="match status" value="1"/>
</dbReference>
<evidence type="ECO:0000313" key="8">
    <source>
        <dbReference type="EMBL" id="EKN67778.1"/>
    </source>
</evidence>
<evidence type="ECO:0000256" key="5">
    <source>
        <dbReference type="ARBA" id="ARBA00023136"/>
    </source>
</evidence>
<protein>
    <submittedName>
        <fullName evidence="8">Diguanylate cyclase</fullName>
    </submittedName>
</protein>
<dbReference type="PANTHER" id="PTHR45138">
    <property type="entry name" value="REGULATORY COMPONENTS OF SENSORY TRANSDUCTION SYSTEM"/>
    <property type="match status" value="1"/>
</dbReference>
<comment type="caution">
    <text evidence="8">The sequence shown here is derived from an EMBL/GenBank/DDBJ whole genome shotgun (WGS) entry which is preliminary data.</text>
</comment>
<dbReference type="GO" id="GO:1902201">
    <property type="term" value="P:negative regulation of bacterial-type flagellum-dependent cell motility"/>
    <property type="evidence" value="ECO:0007669"/>
    <property type="project" value="TreeGrafter"/>
</dbReference>
<dbReference type="NCBIfam" id="TIGR00254">
    <property type="entry name" value="GGDEF"/>
    <property type="match status" value="1"/>
</dbReference>
<dbReference type="SUPFAM" id="SSF55073">
    <property type="entry name" value="Nucleotide cyclase"/>
    <property type="match status" value="1"/>
</dbReference>
<dbReference type="AlphaFoldDB" id="K6DI37"/>
<keyword evidence="4 6" id="KW-1133">Transmembrane helix</keyword>
<organism evidence="8 9">
    <name type="scientific">Schinkia azotoformans LMG 9581</name>
    <dbReference type="NCBI Taxonomy" id="1131731"/>
    <lineage>
        <taxon>Bacteria</taxon>
        <taxon>Bacillati</taxon>
        <taxon>Bacillota</taxon>
        <taxon>Bacilli</taxon>
        <taxon>Bacillales</taxon>
        <taxon>Bacillaceae</taxon>
        <taxon>Calidifontibacillus/Schinkia group</taxon>
        <taxon>Schinkia</taxon>
    </lineage>
</organism>
<dbReference type="GO" id="GO:0043709">
    <property type="term" value="P:cell adhesion involved in single-species biofilm formation"/>
    <property type="evidence" value="ECO:0007669"/>
    <property type="project" value="TreeGrafter"/>
</dbReference>
<evidence type="ECO:0000256" key="4">
    <source>
        <dbReference type="ARBA" id="ARBA00022989"/>
    </source>
</evidence>
<gene>
    <name evidence="8" type="ORF">BAZO_07849</name>
</gene>
<dbReference type="GO" id="GO:0052621">
    <property type="term" value="F:diguanylate cyclase activity"/>
    <property type="evidence" value="ECO:0007669"/>
    <property type="project" value="TreeGrafter"/>
</dbReference>
<dbReference type="PATRIC" id="fig|1131731.3.peg.1641"/>
<keyword evidence="3 6" id="KW-0812">Transmembrane</keyword>
<keyword evidence="5 6" id="KW-0472">Membrane</keyword>
<proteinExistence type="predicted"/>
<feature type="transmembrane region" description="Helical" evidence="6">
    <location>
        <begin position="29"/>
        <end position="51"/>
    </location>
</feature>
<dbReference type="InterPro" id="IPR000160">
    <property type="entry name" value="GGDEF_dom"/>
</dbReference>
<dbReference type="InterPro" id="IPR050469">
    <property type="entry name" value="Diguanylate_Cyclase"/>
</dbReference>
<evidence type="ECO:0000259" key="7">
    <source>
        <dbReference type="PROSITE" id="PS50887"/>
    </source>
</evidence>
<reference evidence="8 9" key="1">
    <citation type="journal article" date="2012" name="Front. Microbiol.">
        <title>Redundancy and modularity in membrane-associated dissimilatory nitrate reduction in Bacillus.</title>
        <authorList>
            <person name="Heylen K."/>
            <person name="Keltjens J."/>
        </authorList>
    </citation>
    <scope>NUCLEOTIDE SEQUENCE [LARGE SCALE GENOMIC DNA]</scope>
    <source>
        <strain evidence="8 9">LMG 9581</strain>
    </source>
</reference>
<evidence type="ECO:0000256" key="2">
    <source>
        <dbReference type="ARBA" id="ARBA00022475"/>
    </source>
</evidence>
<keyword evidence="2" id="KW-1003">Cell membrane</keyword>
<feature type="transmembrane region" description="Helical" evidence="6">
    <location>
        <begin position="63"/>
        <end position="83"/>
    </location>
</feature>
<sequence>METMMNHFLQYVQQPLNKRVFFIGDKERLIMFQSILSNLAIILLGHLLMSTLMNYRERFPEKLLYMCIVILFSGVIITMFYLPIQFGGYRLDLRLIPLLLLAVFRGWRITLPVLFVVSTWRYLMGGDGAVPGTIFGMILPTLFTLAYYKFKTKKSNVIEMVLIITVCWLISDFPILIIVPDGIEIFKDIFLLRYASFLGATFIYYSFILLEYKREALKKQLTFLAMHDPLTKLLNRNEFIKVVEEKITESHLNHYIAMIDIDHFKKLNDNYGHIAGDTILIKVASIFKKYESDHVIASRYGGEEFIIYLGTNSPEQGAMIVKEIQNEIRATSFEIDNDFTVPISVSIGLAKMKNEPALKDLIKEADKNLYTAKDKGRDQLIMTSIDNLNF</sequence>
<evidence type="ECO:0000313" key="9">
    <source>
        <dbReference type="Proteomes" id="UP000006315"/>
    </source>
</evidence>